<dbReference type="PROSITE" id="PS51219">
    <property type="entry name" value="DPCK"/>
    <property type="match status" value="1"/>
</dbReference>
<keyword evidence="1" id="KW-0547">Nucleotide-binding</keyword>
<dbReference type="GO" id="GO:0005524">
    <property type="term" value="F:ATP binding"/>
    <property type="evidence" value="ECO:0007669"/>
    <property type="project" value="UniProtKB-KW"/>
</dbReference>
<evidence type="ECO:0000313" key="4">
    <source>
        <dbReference type="Proteomes" id="UP000249913"/>
    </source>
</evidence>
<dbReference type="EMBL" id="UAUX01000015">
    <property type="protein sequence ID" value="SQA00080.1"/>
    <property type="molecule type" value="Genomic_DNA"/>
</dbReference>
<proteinExistence type="predicted"/>
<keyword evidence="3" id="KW-0808">Transferase</keyword>
<accession>A0A2X2MEE6</accession>
<gene>
    <name evidence="3" type="primary">coaE_3</name>
    <name evidence="3" type="ORF">NCTC7878_03237</name>
</gene>
<dbReference type="Pfam" id="PF01121">
    <property type="entry name" value="CoaE"/>
    <property type="match status" value="1"/>
</dbReference>
<evidence type="ECO:0000256" key="1">
    <source>
        <dbReference type="ARBA" id="ARBA00022741"/>
    </source>
</evidence>
<reference evidence="3 4" key="1">
    <citation type="submission" date="2018-06" db="EMBL/GenBank/DDBJ databases">
        <authorList>
            <consortium name="Pathogen Informatics"/>
            <person name="Doyle S."/>
        </authorList>
    </citation>
    <scope>NUCLEOTIDE SEQUENCE [LARGE SCALE GENOMIC DNA]</scope>
    <source>
        <strain evidence="3 4">NCTC7878</strain>
    </source>
</reference>
<keyword evidence="3" id="KW-0418">Kinase</keyword>
<name>A0A2X2MEE6_STAAU</name>
<dbReference type="GO" id="GO:0015937">
    <property type="term" value="P:coenzyme A biosynthetic process"/>
    <property type="evidence" value="ECO:0007669"/>
    <property type="project" value="InterPro"/>
</dbReference>
<dbReference type="Gene3D" id="3.40.50.300">
    <property type="entry name" value="P-loop containing nucleotide triphosphate hydrolases"/>
    <property type="match status" value="1"/>
</dbReference>
<organism evidence="3 4">
    <name type="scientific">Staphylococcus aureus</name>
    <dbReference type="NCBI Taxonomy" id="1280"/>
    <lineage>
        <taxon>Bacteria</taxon>
        <taxon>Bacillati</taxon>
        <taxon>Bacillota</taxon>
        <taxon>Bacilli</taxon>
        <taxon>Bacillales</taxon>
        <taxon>Staphylococcaceae</taxon>
        <taxon>Staphylococcus</taxon>
    </lineage>
</organism>
<dbReference type="SUPFAM" id="SSF52540">
    <property type="entry name" value="P-loop containing nucleoside triphosphate hydrolases"/>
    <property type="match status" value="1"/>
</dbReference>
<evidence type="ECO:0000313" key="3">
    <source>
        <dbReference type="EMBL" id="SQA00080.1"/>
    </source>
</evidence>
<dbReference type="InterPro" id="IPR027417">
    <property type="entry name" value="P-loop_NTPase"/>
</dbReference>
<keyword evidence="2" id="KW-0067">ATP-binding</keyword>
<dbReference type="InterPro" id="IPR001977">
    <property type="entry name" value="Depp_CoAkinase"/>
</dbReference>
<dbReference type="EC" id="2.7.1.24" evidence="3"/>
<dbReference type="Proteomes" id="UP000249913">
    <property type="component" value="Unassembled WGS sequence"/>
</dbReference>
<sequence>MPKVIGLTGGIASGKSTVSELLSVFGFKVVDADKAAREAVKRGVKV</sequence>
<dbReference type="GO" id="GO:0004140">
    <property type="term" value="F:dephospho-CoA kinase activity"/>
    <property type="evidence" value="ECO:0007669"/>
    <property type="project" value="UniProtKB-EC"/>
</dbReference>
<protein>
    <submittedName>
        <fullName evidence="3">Dephospho-CoA kinase</fullName>
        <ecNumber evidence="3">2.7.1.24</ecNumber>
    </submittedName>
</protein>
<dbReference type="AlphaFoldDB" id="A0A2X2MEE6"/>
<evidence type="ECO:0000256" key="2">
    <source>
        <dbReference type="ARBA" id="ARBA00022840"/>
    </source>
</evidence>